<protein>
    <submittedName>
        <fullName evidence="1">Uncharacterized protein</fullName>
    </submittedName>
</protein>
<proteinExistence type="predicted"/>
<dbReference type="EMBL" id="BAAAHD010000069">
    <property type="protein sequence ID" value="GAA0590279.1"/>
    <property type="molecule type" value="Genomic_DNA"/>
</dbReference>
<evidence type="ECO:0000313" key="2">
    <source>
        <dbReference type="Proteomes" id="UP001501427"/>
    </source>
</evidence>
<keyword evidence="2" id="KW-1185">Reference proteome</keyword>
<reference evidence="1 2" key="1">
    <citation type="journal article" date="2019" name="Int. J. Syst. Evol. Microbiol.">
        <title>The Global Catalogue of Microorganisms (GCM) 10K type strain sequencing project: providing services to taxonomists for standard genome sequencing and annotation.</title>
        <authorList>
            <consortium name="The Broad Institute Genomics Platform"/>
            <consortium name="The Broad Institute Genome Sequencing Center for Infectious Disease"/>
            <person name="Wu L."/>
            <person name="Ma J."/>
        </authorList>
    </citation>
    <scope>NUCLEOTIDE SEQUENCE [LARGE SCALE GENOMIC DNA]</scope>
    <source>
        <strain evidence="1 2">JCM 10667</strain>
    </source>
</reference>
<comment type="caution">
    <text evidence="1">The sequence shown here is derived from an EMBL/GenBank/DDBJ whole genome shotgun (WGS) entry which is preliminary data.</text>
</comment>
<evidence type="ECO:0000313" key="1">
    <source>
        <dbReference type="EMBL" id="GAA0590279.1"/>
    </source>
</evidence>
<accession>A0ABN1FGJ1</accession>
<gene>
    <name evidence="1" type="ORF">GCM10009546_60880</name>
</gene>
<organism evidence="1 2">
    <name type="scientific">Actinomadura livida</name>
    <dbReference type="NCBI Taxonomy" id="79909"/>
    <lineage>
        <taxon>Bacteria</taxon>
        <taxon>Bacillati</taxon>
        <taxon>Actinomycetota</taxon>
        <taxon>Actinomycetes</taxon>
        <taxon>Streptosporangiales</taxon>
        <taxon>Thermomonosporaceae</taxon>
        <taxon>Actinomadura</taxon>
    </lineage>
</organism>
<dbReference type="Proteomes" id="UP001501427">
    <property type="component" value="Unassembled WGS sequence"/>
</dbReference>
<name>A0ABN1FGJ1_9ACTN</name>
<sequence>MAVLPLVADDVWVTGYVEENGVRKDTSYHWDESTWREDVLPPGGRFGGGRHHTFGPDADTGYYAPDGLIEDGAGGLWAVPSANGAYSDPRILHYTNGSWRLEQTLPHVKGAVQGITRVPGTDSVWAVGFRDGGNPLVISAD</sequence>